<evidence type="ECO:0000313" key="1">
    <source>
        <dbReference type="EMBL" id="CDW26268.1"/>
    </source>
</evidence>
<reference evidence="1" key="1">
    <citation type="submission" date="2014-05" db="EMBL/GenBank/DDBJ databases">
        <authorList>
            <person name="Chronopoulou M."/>
        </authorList>
    </citation>
    <scope>NUCLEOTIDE SEQUENCE</scope>
    <source>
        <tissue evidence="1">Whole organism</tissue>
    </source>
</reference>
<protein>
    <submittedName>
        <fullName evidence="1">Uncharacterized protein</fullName>
    </submittedName>
</protein>
<name>A0A0K2TJN6_LEPSM</name>
<organism evidence="1">
    <name type="scientific">Lepeophtheirus salmonis</name>
    <name type="common">Salmon louse</name>
    <name type="synonym">Caligus salmonis</name>
    <dbReference type="NCBI Taxonomy" id="72036"/>
    <lineage>
        <taxon>Eukaryota</taxon>
        <taxon>Metazoa</taxon>
        <taxon>Ecdysozoa</taxon>
        <taxon>Arthropoda</taxon>
        <taxon>Crustacea</taxon>
        <taxon>Multicrustacea</taxon>
        <taxon>Hexanauplia</taxon>
        <taxon>Copepoda</taxon>
        <taxon>Siphonostomatoida</taxon>
        <taxon>Caligidae</taxon>
        <taxon>Lepeophtheirus</taxon>
    </lineage>
</organism>
<dbReference type="AlphaFoldDB" id="A0A0K2TJN6"/>
<sequence>MKELHPNMAQSSTKTTYLQIKGYVFRQIKACQNFMERVESLTLQERTEDMMNKKTELKTITKDFL</sequence>
<proteinExistence type="predicted"/>
<dbReference type="EMBL" id="HACA01008907">
    <property type="protein sequence ID" value="CDW26268.1"/>
    <property type="molecule type" value="Transcribed_RNA"/>
</dbReference>
<accession>A0A0K2TJN6</accession>